<dbReference type="EC" id="3.5.1.9" evidence="6 7"/>
<evidence type="ECO:0000313" key="2">
    <source>
        <dbReference type="EMBL" id="CDS87941.1"/>
    </source>
</evidence>
<dbReference type="EMBL" id="CAADAN010000003">
    <property type="protein sequence ID" value="VFD30608.1"/>
    <property type="molecule type" value="Genomic_DNA"/>
</dbReference>
<dbReference type="EMBL" id="LK932517">
    <property type="protein sequence ID" value="CDS87941.1"/>
    <property type="molecule type" value="Genomic_DNA"/>
</dbReference>
<dbReference type="EMBL" id="FUPS01000002">
    <property type="protein sequence ID" value="SJR95179.1"/>
    <property type="molecule type" value="Genomic_DNA"/>
</dbReference>
<organism evidence="3">
    <name type="scientific">Clostridioides difficile</name>
    <name type="common">Peptoclostridium difficile</name>
    <dbReference type="NCBI Taxonomy" id="1496"/>
    <lineage>
        <taxon>Bacteria</taxon>
        <taxon>Bacillati</taxon>
        <taxon>Bacillota</taxon>
        <taxon>Clostridia</taxon>
        <taxon>Peptostreptococcales</taxon>
        <taxon>Peptostreptococcaceae</taxon>
        <taxon>Clostridioides</taxon>
    </lineage>
</organism>
<dbReference type="GO" id="GO:0019441">
    <property type="term" value="P:L-tryptophan catabolic process to kynurenine"/>
    <property type="evidence" value="ECO:0007669"/>
    <property type="project" value="InterPro"/>
</dbReference>
<evidence type="ECO:0000313" key="5">
    <source>
        <dbReference type="EMBL" id="HBH2618402.1"/>
    </source>
</evidence>
<accession>A0A031WFU3</accession>
<evidence type="ECO:0000313" key="9">
    <source>
        <dbReference type="Proteomes" id="UP000411588"/>
    </source>
</evidence>
<name>A0A031WFU3_CLODI</name>
<dbReference type="PANTHER" id="PTHR31118:SF12">
    <property type="entry name" value="CYCLASE-LIKE PROTEIN 2"/>
    <property type="match status" value="1"/>
</dbReference>
<dbReference type="InterPro" id="IPR037175">
    <property type="entry name" value="KFase_sf"/>
</dbReference>
<proteinExistence type="predicted"/>
<dbReference type="Proteomes" id="UP000879542">
    <property type="component" value="Unassembled WGS sequence"/>
</dbReference>
<evidence type="ECO:0000313" key="6">
    <source>
        <dbReference type="EMBL" id="SJR95179.1"/>
    </source>
</evidence>
<dbReference type="SUPFAM" id="SSF102198">
    <property type="entry name" value="Putative cyclase"/>
    <property type="match status" value="1"/>
</dbReference>
<gene>
    <name evidence="6" type="primary">kynB</name>
    <name evidence="3" type="ORF">BN1095_310019</name>
    <name evidence="2" type="ORF">BN1096_630112</name>
    <name evidence="1" type="ORF">BN1097_620109</name>
    <name evidence="4" type="ORF">KRM00_001389</name>
    <name evidence="5" type="ORF">KRQ00_000122</name>
    <name evidence="7" type="ORF">SAMEA1402399_01149</name>
    <name evidence="6" type="ORF">SAMEA3375112_00815</name>
</gene>
<dbReference type="Pfam" id="PF04199">
    <property type="entry name" value="Cyclase"/>
    <property type="match status" value="1"/>
</dbReference>
<dbReference type="GO" id="GO:0004061">
    <property type="term" value="F:arylformamidase activity"/>
    <property type="evidence" value="ECO:0007669"/>
    <property type="project" value="UniProtKB-EC"/>
</dbReference>
<dbReference type="RefSeq" id="WP_003428771.1">
    <property type="nucleotide sequence ID" value="NZ_AP025558.1"/>
</dbReference>
<dbReference type="Proteomes" id="UP000189137">
    <property type="component" value="Unassembled WGS sequence"/>
</dbReference>
<dbReference type="Proteomes" id="UP000878956">
    <property type="component" value="Unassembled WGS sequence"/>
</dbReference>
<dbReference type="PATRIC" id="fig|1496.1372.peg.3720"/>
<dbReference type="EMBL" id="DAEPXK010000010">
    <property type="protein sequence ID" value="HBH1541913.1"/>
    <property type="molecule type" value="Genomic_DNA"/>
</dbReference>
<dbReference type="EMBL" id="LK932401">
    <property type="protein sequence ID" value="CDS87256.1"/>
    <property type="molecule type" value="Genomic_DNA"/>
</dbReference>
<reference evidence="4" key="3">
    <citation type="journal article" date="2018" name="Genome Biol.">
        <title>SKESA: strategic k-mer extension for scrupulous assemblies.</title>
        <authorList>
            <person name="Souvorov A."/>
            <person name="Agarwala R."/>
            <person name="Lipman D.J."/>
        </authorList>
    </citation>
    <scope>NUCLEOTIDE SEQUENCE</scope>
    <source>
        <strain evidence="5">Clostridioides</strain>
        <strain evidence="4">HN1000</strain>
    </source>
</reference>
<keyword evidence="6" id="KW-0378">Hydrolase</keyword>
<reference evidence="4" key="4">
    <citation type="submission" date="2021-06" db="EMBL/GenBank/DDBJ databases">
        <authorList>
            <consortium name="NCBI Pathogen Detection Project"/>
        </authorList>
    </citation>
    <scope>NUCLEOTIDE SEQUENCE</scope>
    <source>
        <strain evidence="5">Clostridioides</strain>
        <strain evidence="4">HN1000</strain>
    </source>
</reference>
<reference evidence="6 8" key="2">
    <citation type="submission" date="2017-02" db="EMBL/GenBank/DDBJ databases">
        <authorList>
            <consortium name="Pathogen Informatics"/>
        </authorList>
    </citation>
    <scope>NUCLEOTIDE SEQUENCE [LARGE SCALE GENOMIC DNA]</scope>
    <source>
        <strain evidence="9">clo34</strain>
        <strain evidence="7">Clo34</strain>
        <strain evidence="6 8">VRECD0157</strain>
    </source>
</reference>
<dbReference type="Proteomes" id="UP000411588">
    <property type="component" value="Unassembled WGS sequence"/>
</dbReference>
<dbReference type="Gene3D" id="3.50.30.50">
    <property type="entry name" value="Putative cyclase"/>
    <property type="match status" value="1"/>
</dbReference>
<dbReference type="EMBL" id="LK932972">
    <property type="protein sequence ID" value="CDT09567.1"/>
    <property type="molecule type" value="Genomic_DNA"/>
</dbReference>
<evidence type="ECO:0000313" key="3">
    <source>
        <dbReference type="EMBL" id="CDT09567.1"/>
    </source>
</evidence>
<dbReference type="GeneID" id="66354356"/>
<protein>
    <submittedName>
        <fullName evidence="4 7">Cyclase</fullName>
    </submittedName>
    <submittedName>
        <fullName evidence="6">Kynurenine formamidase</fullName>
        <ecNumber evidence="6 7">3.5.1.9</ecNumber>
    </submittedName>
    <submittedName>
        <fullName evidence="1">Putative cyclase</fullName>
    </submittedName>
    <submittedName>
        <fullName evidence="3">Putative enzyme, cyclase family</fullName>
    </submittedName>
</protein>
<dbReference type="KEGG" id="pdf:CD630DERM_19700"/>
<sequence length="210" mass="24235">MKVFDLTHVTHNDMPVYAEPNRPDIKKVAIIEENGYQETLISVFSHNGTHMDSPRHMYTKGETLDKLDIENFVGKAYVLELEKGNENIELEYLKKYEDEIKNSDFIIFKSGWSKFWDKKQYYVGYPTLTKEAANYIANTNIKGIGIDMLSVDRYDTSVFEVHHILFEKGKIIIENLTNLENVPEKFLFIAAPFKYNDADGAPVRAIAIVE</sequence>
<dbReference type="AlphaFoldDB" id="A0A031WFU3"/>
<evidence type="ECO:0000313" key="8">
    <source>
        <dbReference type="Proteomes" id="UP000189137"/>
    </source>
</evidence>
<evidence type="ECO:0000313" key="4">
    <source>
        <dbReference type="EMBL" id="HBH1541913.1"/>
    </source>
</evidence>
<dbReference type="EMBL" id="DAEQIJ010000001">
    <property type="protein sequence ID" value="HBH2618402.1"/>
    <property type="molecule type" value="Genomic_DNA"/>
</dbReference>
<reference evidence="3" key="1">
    <citation type="submission" date="2014-07" db="EMBL/GenBank/DDBJ databases">
        <authorList>
            <person name="Monot Marc"/>
        </authorList>
    </citation>
    <scope>NUCLEOTIDE SEQUENCE</scope>
    <source>
        <strain evidence="3">7032989</strain>
        <strain evidence="1">7032994</strain>
    </source>
</reference>
<evidence type="ECO:0000313" key="7">
    <source>
        <dbReference type="EMBL" id="VFD30608.1"/>
    </source>
</evidence>
<dbReference type="InterPro" id="IPR007325">
    <property type="entry name" value="KFase/CYL"/>
</dbReference>
<dbReference type="PANTHER" id="PTHR31118">
    <property type="entry name" value="CYCLASE-LIKE PROTEIN 2"/>
    <property type="match status" value="1"/>
</dbReference>
<evidence type="ECO:0000313" key="1">
    <source>
        <dbReference type="EMBL" id="CDS87256.1"/>
    </source>
</evidence>